<dbReference type="PANTHER" id="PTHR47049:SF2">
    <property type="entry name" value="PIEZO-TYPE MECHANOSENSITIVE ION CHANNEL HOMOLOG"/>
    <property type="match status" value="1"/>
</dbReference>
<proteinExistence type="predicted"/>
<evidence type="ECO:0000259" key="2">
    <source>
        <dbReference type="Pfam" id="PF23188"/>
    </source>
</evidence>
<name>A0A8S3JFR6_9BILA</name>
<keyword evidence="1" id="KW-0472">Membrane</keyword>
<evidence type="ECO:0000313" key="5">
    <source>
        <dbReference type="Proteomes" id="UP000681720"/>
    </source>
</evidence>
<dbReference type="PANTHER" id="PTHR47049">
    <property type="entry name" value="PIEZO-TYPE MECHANOSENSITIVE ION CHANNEL HOMOLOG"/>
    <property type="match status" value="1"/>
</dbReference>
<dbReference type="InterPro" id="IPR056768">
    <property type="entry name" value="THU_Piezo"/>
</dbReference>
<feature type="domain" description="Piezo transmembrane helical unit" evidence="2">
    <location>
        <begin position="1"/>
        <end position="121"/>
    </location>
</feature>
<dbReference type="AlphaFoldDB" id="A0A8S3JFR6"/>
<evidence type="ECO:0000313" key="4">
    <source>
        <dbReference type="EMBL" id="CAF5216132.1"/>
    </source>
</evidence>
<dbReference type="Pfam" id="PF23188">
    <property type="entry name" value="THU_Piezo1"/>
    <property type="match status" value="1"/>
</dbReference>
<dbReference type="Proteomes" id="UP000681720">
    <property type="component" value="Unassembled WGS sequence"/>
</dbReference>
<dbReference type="GO" id="GO:0016020">
    <property type="term" value="C:membrane"/>
    <property type="evidence" value="ECO:0007669"/>
    <property type="project" value="InterPro"/>
</dbReference>
<evidence type="ECO:0000313" key="3">
    <source>
        <dbReference type="EMBL" id="CAF5145570.1"/>
    </source>
</evidence>
<dbReference type="Proteomes" id="UP000681967">
    <property type="component" value="Unassembled WGS sequence"/>
</dbReference>
<feature type="transmembrane region" description="Helical" evidence="1">
    <location>
        <begin position="7"/>
        <end position="33"/>
    </location>
</feature>
<reference evidence="4" key="1">
    <citation type="submission" date="2021-02" db="EMBL/GenBank/DDBJ databases">
        <authorList>
            <person name="Nowell W R."/>
        </authorList>
    </citation>
    <scope>NUCLEOTIDE SEQUENCE</scope>
</reference>
<dbReference type="EMBL" id="CAJOBH010254445">
    <property type="protein sequence ID" value="CAF5145570.1"/>
    <property type="molecule type" value="Genomic_DNA"/>
</dbReference>
<dbReference type="EMBL" id="CAJOBJ010358174">
    <property type="protein sequence ID" value="CAF5216132.1"/>
    <property type="molecule type" value="Genomic_DNA"/>
</dbReference>
<evidence type="ECO:0000256" key="1">
    <source>
        <dbReference type="SAM" id="Phobius"/>
    </source>
</evidence>
<gene>
    <name evidence="3" type="ORF">BYL167_LOCUS71079</name>
    <name evidence="4" type="ORF">GIL414_LOCUS81710</name>
</gene>
<feature type="transmembrane region" description="Helical" evidence="1">
    <location>
        <begin position="45"/>
        <end position="63"/>
    </location>
</feature>
<sequence length="136" mass="15416">MSHSELVCYAAMVINHLTSGALLSIPLPLSIFLWAMLSSRPSRNYWITIITYTEAMIVIKYIFQFRFYPWNATEITEMNPLSPVNIIGISRKENAASAADLFLLLSLFIHRSILKQLGLWKAEPSILDVSVLMKIA</sequence>
<comment type="caution">
    <text evidence="4">The sequence shown here is derived from an EMBL/GenBank/DDBJ whole genome shotgun (WGS) entry which is preliminary data.</text>
</comment>
<keyword evidence="1" id="KW-0812">Transmembrane</keyword>
<dbReference type="GO" id="GO:0008381">
    <property type="term" value="F:mechanosensitive monoatomic ion channel activity"/>
    <property type="evidence" value="ECO:0007669"/>
    <property type="project" value="InterPro"/>
</dbReference>
<keyword evidence="1" id="KW-1133">Transmembrane helix</keyword>
<organism evidence="4 5">
    <name type="scientific">Rotaria magnacalcarata</name>
    <dbReference type="NCBI Taxonomy" id="392030"/>
    <lineage>
        <taxon>Eukaryota</taxon>
        <taxon>Metazoa</taxon>
        <taxon>Spiralia</taxon>
        <taxon>Gnathifera</taxon>
        <taxon>Rotifera</taxon>
        <taxon>Eurotatoria</taxon>
        <taxon>Bdelloidea</taxon>
        <taxon>Philodinida</taxon>
        <taxon>Philodinidae</taxon>
        <taxon>Rotaria</taxon>
    </lineage>
</organism>
<accession>A0A8S3JFR6</accession>
<dbReference type="InterPro" id="IPR027272">
    <property type="entry name" value="Piezo"/>
</dbReference>
<protein>
    <recommendedName>
        <fullName evidence="2">Piezo transmembrane helical unit domain-containing protein</fullName>
    </recommendedName>
</protein>